<reference evidence="2" key="1">
    <citation type="submission" date="2018-05" db="EMBL/GenBank/DDBJ databases">
        <authorList>
            <person name="Lanie J.A."/>
            <person name="Ng W.-L."/>
            <person name="Kazmierczak K.M."/>
            <person name="Andrzejewski T.M."/>
            <person name="Davidsen T.M."/>
            <person name="Wayne K.J."/>
            <person name="Tettelin H."/>
            <person name="Glass J.I."/>
            <person name="Rusch D."/>
            <person name="Podicherti R."/>
            <person name="Tsui H.-C.T."/>
            <person name="Winkler M.E."/>
        </authorList>
    </citation>
    <scope>NUCLEOTIDE SEQUENCE</scope>
</reference>
<feature type="compositionally biased region" description="Basic and acidic residues" evidence="1">
    <location>
        <begin position="1"/>
        <end position="11"/>
    </location>
</feature>
<dbReference type="EMBL" id="UINC01108581">
    <property type="protein sequence ID" value="SVC74795.1"/>
    <property type="molecule type" value="Genomic_DNA"/>
</dbReference>
<protein>
    <submittedName>
        <fullName evidence="2">Uncharacterized protein</fullName>
    </submittedName>
</protein>
<proteinExistence type="predicted"/>
<dbReference type="AlphaFoldDB" id="A0A382PQ38"/>
<gene>
    <name evidence="2" type="ORF">METZ01_LOCUS327649</name>
</gene>
<organism evidence="2">
    <name type="scientific">marine metagenome</name>
    <dbReference type="NCBI Taxonomy" id="408172"/>
    <lineage>
        <taxon>unclassified sequences</taxon>
        <taxon>metagenomes</taxon>
        <taxon>ecological metagenomes</taxon>
    </lineage>
</organism>
<evidence type="ECO:0000256" key="1">
    <source>
        <dbReference type="SAM" id="MobiDB-lite"/>
    </source>
</evidence>
<accession>A0A382PQ38</accession>
<name>A0A382PQ38_9ZZZZ</name>
<evidence type="ECO:0000313" key="2">
    <source>
        <dbReference type="EMBL" id="SVC74795.1"/>
    </source>
</evidence>
<sequence>MLLQNSEEHRSHAAYKHTLSKAGPETYIR</sequence>
<feature type="region of interest" description="Disordered" evidence="1">
    <location>
        <begin position="1"/>
        <end position="29"/>
    </location>
</feature>